<reference evidence="2 3" key="1">
    <citation type="submission" date="2023-01" db="EMBL/GenBank/DDBJ databases">
        <title>Analysis of 21 Apiospora genomes using comparative genomics revels a genus with tremendous synthesis potential of carbohydrate active enzymes and secondary metabolites.</title>
        <authorList>
            <person name="Sorensen T."/>
        </authorList>
    </citation>
    <scope>NUCLEOTIDE SEQUENCE [LARGE SCALE GENOMIC DNA]</scope>
    <source>
        <strain evidence="2 3">CBS 117206</strain>
    </source>
</reference>
<evidence type="ECO:0000313" key="2">
    <source>
        <dbReference type="EMBL" id="KAK8105524.1"/>
    </source>
</evidence>
<accession>A0AAW0QPL2</accession>
<feature type="signal peptide" evidence="1">
    <location>
        <begin position="1"/>
        <end position="16"/>
    </location>
</feature>
<proteinExistence type="predicted"/>
<dbReference type="Proteomes" id="UP001392437">
    <property type="component" value="Unassembled WGS sequence"/>
</dbReference>
<evidence type="ECO:0000256" key="1">
    <source>
        <dbReference type="SAM" id="SignalP"/>
    </source>
</evidence>
<dbReference type="EMBL" id="JAQQWP010000008">
    <property type="protein sequence ID" value="KAK8105524.1"/>
    <property type="molecule type" value="Genomic_DNA"/>
</dbReference>
<keyword evidence="1" id="KW-0732">Signal</keyword>
<keyword evidence="3" id="KW-1185">Reference proteome</keyword>
<evidence type="ECO:0000313" key="3">
    <source>
        <dbReference type="Proteomes" id="UP001392437"/>
    </source>
</evidence>
<protein>
    <submittedName>
        <fullName evidence="2">Uncharacterized protein</fullName>
    </submittedName>
</protein>
<name>A0AAW0QPL2_9PEZI</name>
<sequence length="174" mass="18548">MQINLAAVVFLAGATASPMPQAGAPVCTTERSYKDLKQGKPYDAAPEIAGGYRCTSIKTDSCSLTSSASHTVWSTSDTKGISSSVNCPKGGMTCGLRVTPKMIKITGKTATYQQGFNCVNHEKKWEDFEVVAPYEEGKGESKDLRTVMNFEACLEECKGDACKAATEAGLQKCP</sequence>
<organism evidence="2 3">
    <name type="scientific">Apiospora kogelbergensis</name>
    <dbReference type="NCBI Taxonomy" id="1337665"/>
    <lineage>
        <taxon>Eukaryota</taxon>
        <taxon>Fungi</taxon>
        <taxon>Dikarya</taxon>
        <taxon>Ascomycota</taxon>
        <taxon>Pezizomycotina</taxon>
        <taxon>Sordariomycetes</taxon>
        <taxon>Xylariomycetidae</taxon>
        <taxon>Amphisphaeriales</taxon>
        <taxon>Apiosporaceae</taxon>
        <taxon>Apiospora</taxon>
    </lineage>
</organism>
<feature type="chain" id="PRO_5043362453" evidence="1">
    <location>
        <begin position="17"/>
        <end position="174"/>
    </location>
</feature>
<gene>
    <name evidence="2" type="ORF">PG999_008883</name>
</gene>
<comment type="caution">
    <text evidence="2">The sequence shown here is derived from an EMBL/GenBank/DDBJ whole genome shotgun (WGS) entry which is preliminary data.</text>
</comment>
<dbReference type="AlphaFoldDB" id="A0AAW0QPL2"/>